<comment type="similarity">
    <text evidence="1 10">Belongs to the GHMP kinase family. IspE subfamily.</text>
</comment>
<dbReference type="HAMAP" id="MF_00061">
    <property type="entry name" value="IspE"/>
    <property type="match status" value="1"/>
</dbReference>
<keyword evidence="7 10" id="KW-0067">ATP-binding</keyword>
<dbReference type="Pfam" id="PF08544">
    <property type="entry name" value="GHMP_kinases_C"/>
    <property type="match status" value="1"/>
</dbReference>
<evidence type="ECO:0000256" key="3">
    <source>
        <dbReference type="ARBA" id="ARBA00017473"/>
    </source>
</evidence>
<evidence type="ECO:0000256" key="9">
    <source>
        <dbReference type="ARBA" id="ARBA00032554"/>
    </source>
</evidence>
<feature type="active site" evidence="10">
    <location>
        <position position="34"/>
    </location>
</feature>
<comment type="catalytic activity">
    <reaction evidence="10">
        <text>4-CDP-2-C-methyl-D-erythritol + ATP = 4-CDP-2-C-methyl-D-erythritol 2-phosphate + ADP + H(+)</text>
        <dbReference type="Rhea" id="RHEA:18437"/>
        <dbReference type="ChEBI" id="CHEBI:15378"/>
        <dbReference type="ChEBI" id="CHEBI:30616"/>
        <dbReference type="ChEBI" id="CHEBI:57823"/>
        <dbReference type="ChEBI" id="CHEBI:57919"/>
        <dbReference type="ChEBI" id="CHEBI:456216"/>
        <dbReference type="EC" id="2.7.1.148"/>
    </reaction>
</comment>
<dbReference type="InterPro" id="IPR020568">
    <property type="entry name" value="Ribosomal_Su5_D2-typ_SF"/>
</dbReference>
<evidence type="ECO:0000256" key="6">
    <source>
        <dbReference type="ARBA" id="ARBA00022777"/>
    </source>
</evidence>
<dbReference type="Proteomes" id="UP000330809">
    <property type="component" value="Unassembled WGS sequence"/>
</dbReference>
<dbReference type="SUPFAM" id="SSF54211">
    <property type="entry name" value="Ribosomal protein S5 domain 2-like"/>
    <property type="match status" value="1"/>
</dbReference>
<dbReference type="InterPro" id="IPR036554">
    <property type="entry name" value="GHMP_kinase_C_sf"/>
</dbReference>
<dbReference type="GO" id="GO:0050515">
    <property type="term" value="F:4-(cytidine 5'-diphospho)-2-C-methyl-D-erythritol kinase activity"/>
    <property type="evidence" value="ECO:0007669"/>
    <property type="project" value="UniProtKB-UniRule"/>
</dbReference>
<dbReference type="Pfam" id="PF00288">
    <property type="entry name" value="GHMP_kinases_N"/>
    <property type="match status" value="1"/>
</dbReference>
<evidence type="ECO:0000256" key="5">
    <source>
        <dbReference type="ARBA" id="ARBA00022741"/>
    </source>
</evidence>
<dbReference type="GO" id="GO:0005524">
    <property type="term" value="F:ATP binding"/>
    <property type="evidence" value="ECO:0007669"/>
    <property type="project" value="UniProtKB-UniRule"/>
</dbReference>
<accession>A0A449IJQ4</accession>
<dbReference type="SUPFAM" id="SSF55060">
    <property type="entry name" value="GHMP Kinase, C-terminal domain"/>
    <property type="match status" value="1"/>
</dbReference>
<keyword evidence="8 10" id="KW-0414">Isoprene biosynthesis</keyword>
<dbReference type="FunFam" id="3.30.230.10:FF:000022">
    <property type="entry name" value="4-diphosphocytidyl-2-C-methyl-D-erythritol kinase"/>
    <property type="match status" value="1"/>
</dbReference>
<evidence type="ECO:0000256" key="1">
    <source>
        <dbReference type="ARBA" id="ARBA00009684"/>
    </source>
</evidence>
<feature type="active site" evidence="10">
    <location>
        <position position="159"/>
    </location>
</feature>
<feature type="binding site" evidence="10">
    <location>
        <begin position="117"/>
        <end position="127"/>
    </location>
    <ligand>
        <name>ATP</name>
        <dbReference type="ChEBI" id="CHEBI:30616"/>
    </ligand>
</feature>
<dbReference type="UniPathway" id="UPA00056">
    <property type="reaction ID" value="UER00094"/>
</dbReference>
<dbReference type="Gene3D" id="3.30.70.890">
    <property type="entry name" value="GHMP kinase, C-terminal domain"/>
    <property type="match status" value="1"/>
</dbReference>
<organism evidence="13 14">
    <name type="scientific">Pseudomonas fragi</name>
    <dbReference type="NCBI Taxonomy" id="296"/>
    <lineage>
        <taxon>Bacteria</taxon>
        <taxon>Pseudomonadati</taxon>
        <taxon>Pseudomonadota</taxon>
        <taxon>Gammaproteobacteria</taxon>
        <taxon>Pseudomonadales</taxon>
        <taxon>Pseudomonadaceae</taxon>
        <taxon>Pseudomonas</taxon>
    </lineage>
</organism>
<dbReference type="InterPro" id="IPR004424">
    <property type="entry name" value="IspE"/>
</dbReference>
<dbReference type="GO" id="GO:0016114">
    <property type="term" value="P:terpenoid biosynthetic process"/>
    <property type="evidence" value="ECO:0007669"/>
    <property type="project" value="UniProtKB-UniRule"/>
</dbReference>
<protein>
    <recommendedName>
        <fullName evidence="3 10">4-diphosphocytidyl-2-C-methyl-D-erythritol kinase</fullName>
        <shortName evidence="10">CMK</shortName>
        <ecNumber evidence="2 10">2.7.1.148</ecNumber>
    </recommendedName>
    <alternativeName>
        <fullName evidence="9 10">4-(cytidine-5'-diphospho)-2-C-methyl-D-erythritol kinase</fullName>
    </alternativeName>
</protein>
<sequence>MSRSWLKIGNLACWVNKMQDRLNRNTLVLPSPAKLNLMLHILGRREDGYHELQTLFQFLDYGDEMTFAVRDDGVICLHTEFPGVAHDDNLIVKAAKKLQAQSACPLGIDIWIKKVLPMGGGIGGGSSNAATTLLALNHLWQLAWDEDRLAALGLTLGADVPVFVRGHAAFAEGVGEILTPAEPEEPWYLVLVPQVSVSTAEIFSDPLLTRDSLPIKVRPVPKGNSRNDCEAVVKERYPEVRNALNLLGKYTEAKLTGTGSCIFGAFPNEADADKVLHLLTETLTGFVAKGSNVSMLHRKLQNL</sequence>
<evidence type="ECO:0000259" key="11">
    <source>
        <dbReference type="Pfam" id="PF00288"/>
    </source>
</evidence>
<feature type="domain" description="GHMP kinase N-terminal" evidence="11">
    <location>
        <begin position="89"/>
        <end position="166"/>
    </location>
</feature>
<feature type="domain" description="GHMP kinase C-terminal" evidence="12">
    <location>
        <begin position="225"/>
        <end position="277"/>
    </location>
</feature>
<dbReference type="PIRSF" id="PIRSF010376">
    <property type="entry name" value="IspE"/>
    <property type="match status" value="1"/>
</dbReference>
<evidence type="ECO:0000256" key="10">
    <source>
        <dbReference type="HAMAP-Rule" id="MF_00061"/>
    </source>
</evidence>
<comment type="function">
    <text evidence="10">Catalyzes the phosphorylation of the position 2 hydroxy group of 4-diphosphocytidyl-2C-methyl-D-erythritol.</text>
</comment>
<comment type="pathway">
    <text evidence="10">Isoprenoid biosynthesis; isopentenyl diphosphate biosynthesis via DXP pathway; isopentenyl diphosphate from 1-deoxy-D-xylulose 5-phosphate: step 3/6.</text>
</comment>
<evidence type="ECO:0000256" key="4">
    <source>
        <dbReference type="ARBA" id="ARBA00022679"/>
    </source>
</evidence>
<keyword evidence="4 10" id="KW-0808">Transferase</keyword>
<dbReference type="EMBL" id="CAACYJ010000027">
    <property type="protein sequence ID" value="VFB19668.1"/>
    <property type="molecule type" value="Genomic_DNA"/>
</dbReference>
<keyword evidence="5 10" id="KW-0547">Nucleotide-binding</keyword>
<evidence type="ECO:0000256" key="2">
    <source>
        <dbReference type="ARBA" id="ARBA00012052"/>
    </source>
</evidence>
<proteinExistence type="inferred from homology"/>
<evidence type="ECO:0000313" key="14">
    <source>
        <dbReference type="Proteomes" id="UP000330809"/>
    </source>
</evidence>
<dbReference type="AlphaFoldDB" id="A0A449IJQ4"/>
<name>A0A449IJQ4_PSEFR</name>
<dbReference type="InterPro" id="IPR006204">
    <property type="entry name" value="GHMP_kinase_N_dom"/>
</dbReference>
<dbReference type="InterPro" id="IPR013750">
    <property type="entry name" value="GHMP_kinase_C_dom"/>
</dbReference>
<evidence type="ECO:0000256" key="7">
    <source>
        <dbReference type="ARBA" id="ARBA00022840"/>
    </source>
</evidence>
<reference evidence="13 14" key="1">
    <citation type="submission" date="2019-02" db="EMBL/GenBank/DDBJ databases">
        <authorList>
            <consortium name="Pathogen Informatics"/>
        </authorList>
    </citation>
    <scope>NUCLEOTIDE SEQUENCE [LARGE SCALE GENOMIC DNA]</scope>
    <source>
        <strain evidence="13 14">3012STDY7103891</strain>
    </source>
</reference>
<dbReference type="NCBIfam" id="TIGR00154">
    <property type="entry name" value="ispE"/>
    <property type="match status" value="1"/>
</dbReference>
<dbReference type="GO" id="GO:0019288">
    <property type="term" value="P:isopentenyl diphosphate biosynthetic process, methylerythritol 4-phosphate pathway"/>
    <property type="evidence" value="ECO:0007669"/>
    <property type="project" value="UniProtKB-UniRule"/>
</dbReference>
<dbReference type="PANTHER" id="PTHR43527">
    <property type="entry name" value="4-DIPHOSPHOCYTIDYL-2-C-METHYL-D-ERYTHRITOL KINASE, CHLOROPLASTIC"/>
    <property type="match status" value="1"/>
</dbReference>
<evidence type="ECO:0000259" key="12">
    <source>
        <dbReference type="Pfam" id="PF08544"/>
    </source>
</evidence>
<evidence type="ECO:0000256" key="8">
    <source>
        <dbReference type="ARBA" id="ARBA00023229"/>
    </source>
</evidence>
<dbReference type="PANTHER" id="PTHR43527:SF2">
    <property type="entry name" value="4-DIPHOSPHOCYTIDYL-2-C-METHYL-D-ERYTHRITOL KINASE, CHLOROPLASTIC"/>
    <property type="match status" value="1"/>
</dbReference>
<keyword evidence="6 10" id="KW-0418">Kinase</keyword>
<evidence type="ECO:0000313" key="13">
    <source>
        <dbReference type="EMBL" id="VFB19668.1"/>
    </source>
</evidence>
<gene>
    <name evidence="10 13" type="primary">ispE</name>
    <name evidence="13" type="ORF">NCTC10754_02263</name>
</gene>
<dbReference type="Gene3D" id="3.30.230.10">
    <property type="match status" value="1"/>
</dbReference>
<dbReference type="EC" id="2.7.1.148" evidence="2 10"/>
<dbReference type="InterPro" id="IPR014721">
    <property type="entry name" value="Ribsml_uS5_D2-typ_fold_subgr"/>
</dbReference>